<organism evidence="1 2">
    <name type="scientific">Rhodonellum psychrophilum GCM71 = DSM 17998</name>
    <dbReference type="NCBI Taxonomy" id="1123057"/>
    <lineage>
        <taxon>Bacteria</taxon>
        <taxon>Pseudomonadati</taxon>
        <taxon>Bacteroidota</taxon>
        <taxon>Cytophagia</taxon>
        <taxon>Cytophagales</taxon>
        <taxon>Cytophagaceae</taxon>
        <taxon>Rhodonellum</taxon>
    </lineage>
</organism>
<evidence type="ECO:0000313" key="2">
    <source>
        <dbReference type="Proteomes" id="UP000016843"/>
    </source>
</evidence>
<accession>U5BSN4</accession>
<comment type="caution">
    <text evidence="1">The sequence shown here is derived from an EMBL/GenBank/DDBJ whole genome shotgun (WGS) entry which is preliminary data.</text>
</comment>
<dbReference type="AlphaFoldDB" id="U5BSN4"/>
<keyword evidence="2" id="KW-1185">Reference proteome</keyword>
<reference evidence="1 2" key="1">
    <citation type="journal article" date="2013" name="Genome Announc.">
        <title>Draft Genome Sequence of the Psychrophilic and Alkaliphilic Rhodonellum psychrophilum Strain GCM71T.</title>
        <authorList>
            <person name="Hauptmann A.L."/>
            <person name="Glaring M.A."/>
            <person name="Hallin P.F."/>
            <person name="Prieme A."/>
            <person name="Stougaard P."/>
        </authorList>
    </citation>
    <scope>NUCLEOTIDE SEQUENCE [LARGE SCALE GENOMIC DNA]</scope>
    <source>
        <strain evidence="1 2">GCM71</strain>
    </source>
</reference>
<name>U5BSN4_9BACT</name>
<dbReference type="EMBL" id="AWXR01000011">
    <property type="protein sequence ID" value="ERM83615.1"/>
    <property type="molecule type" value="Genomic_DNA"/>
</dbReference>
<evidence type="ECO:0000313" key="1">
    <source>
        <dbReference type="EMBL" id="ERM83615.1"/>
    </source>
</evidence>
<sequence length="59" mass="7070">MSIFFMKFKLYLCIITIPLCEELIAEDCFNLGNLPNLFSKKNPKWIKIVLEKTFRWRNG</sequence>
<proteinExistence type="predicted"/>
<gene>
    <name evidence="1" type="ORF">P872_03045</name>
</gene>
<dbReference type="Proteomes" id="UP000016843">
    <property type="component" value="Unassembled WGS sequence"/>
</dbReference>
<protein>
    <submittedName>
        <fullName evidence="1">Uncharacterized protein</fullName>
    </submittedName>
</protein>